<dbReference type="EC" id="2.5.1.-" evidence="12"/>
<dbReference type="PIRSF" id="PIRSF001773">
    <property type="entry name" value="COX10"/>
    <property type="match status" value="1"/>
</dbReference>
<sequence length="372" mass="40890">MFTISSCKSVLKIKHVNFAISSVVKPLKRNLGSTSYLSKAVASSKPLASNVPTICESNVDHQRIKPLEATLTSAPQKYLLLSKIRLTSLVVMTSLGGYAMAPAPFELSTVLFCSLGTGLLSCAANTINQFHEVPFDAQMARTRNRLLVRSIVTPLHAMGFAGVCALTGTLILYYGVNGLTTSLGLLNVILYTSVYTPLKRISILNTWVGSIVGALPPLMGWAGCTGGLESGAWILAGILYAWQFPHFNALSWNLRPDYSRAGYRMMAVTDPDLCRRTTLRYTAAIMILSCAAPFVNLTNTWFALESLPINGYFLYLAWKFYKQTDSGNSRKLFRFSLIHLPALMLLMMINKKSSSDDNDELKKKSAELSETI</sequence>
<evidence type="ECO:0000256" key="6">
    <source>
        <dbReference type="ARBA" id="ARBA00022989"/>
    </source>
</evidence>
<evidence type="ECO:0000256" key="1">
    <source>
        <dbReference type="ARBA" id="ARBA00004225"/>
    </source>
</evidence>
<evidence type="ECO:0000256" key="3">
    <source>
        <dbReference type="ARBA" id="ARBA00022679"/>
    </source>
</evidence>
<evidence type="ECO:0000313" key="15">
    <source>
        <dbReference type="Proteomes" id="UP001461498"/>
    </source>
</evidence>
<comment type="subcellular location">
    <subcellularLocation>
        <location evidence="1">Mitochondrion membrane</location>
        <topology evidence="1">Multi-pass membrane protein</topology>
    </subcellularLocation>
</comment>
<feature type="transmembrane region" description="Helical" evidence="13">
    <location>
        <begin position="179"/>
        <end position="198"/>
    </location>
</feature>
<reference evidence="14 15" key="1">
    <citation type="submission" date="2022-12" db="EMBL/GenBank/DDBJ databases">
        <title>Chromosome-level genome assembly of true bugs.</title>
        <authorList>
            <person name="Ma L."/>
            <person name="Li H."/>
        </authorList>
    </citation>
    <scope>NUCLEOTIDE SEQUENCE [LARGE SCALE GENOMIC DNA]</scope>
    <source>
        <strain evidence="14">Lab_2022b</strain>
    </source>
</reference>
<evidence type="ECO:0000256" key="11">
    <source>
        <dbReference type="ARBA" id="ARBA00047690"/>
    </source>
</evidence>
<dbReference type="InterPro" id="IPR006369">
    <property type="entry name" value="Protohaem_IX_farnesylTrfase"/>
</dbReference>
<keyword evidence="6 13" id="KW-1133">Transmembrane helix</keyword>
<dbReference type="NCBIfam" id="TIGR01473">
    <property type="entry name" value="cyoE_ctaB"/>
    <property type="match status" value="1"/>
</dbReference>
<keyword evidence="15" id="KW-1185">Reference proteome</keyword>
<dbReference type="InterPro" id="IPR044878">
    <property type="entry name" value="UbiA_sf"/>
</dbReference>
<keyword evidence="5" id="KW-0809">Transit peptide</keyword>
<keyword evidence="9 12" id="KW-0472">Membrane</keyword>
<dbReference type="FunFam" id="1.10.357.140:FF:000004">
    <property type="entry name" value="Protoheme IX farnesyltransferase, mitochondrial"/>
    <property type="match status" value="1"/>
</dbReference>
<dbReference type="PANTHER" id="PTHR43448:SF2">
    <property type="entry name" value="PROTOHEME IX FARNESYLTRANSFERASE, MITOCHONDRIAL"/>
    <property type="match status" value="1"/>
</dbReference>
<organism evidence="14 15">
    <name type="scientific">Rhynocoris fuscipes</name>
    <dbReference type="NCBI Taxonomy" id="488301"/>
    <lineage>
        <taxon>Eukaryota</taxon>
        <taxon>Metazoa</taxon>
        <taxon>Ecdysozoa</taxon>
        <taxon>Arthropoda</taxon>
        <taxon>Hexapoda</taxon>
        <taxon>Insecta</taxon>
        <taxon>Pterygota</taxon>
        <taxon>Neoptera</taxon>
        <taxon>Paraneoptera</taxon>
        <taxon>Hemiptera</taxon>
        <taxon>Heteroptera</taxon>
        <taxon>Panheteroptera</taxon>
        <taxon>Cimicomorpha</taxon>
        <taxon>Reduviidae</taxon>
        <taxon>Harpactorinae</taxon>
        <taxon>Harpactorini</taxon>
        <taxon>Rhynocoris</taxon>
    </lineage>
</organism>
<protein>
    <recommendedName>
        <fullName evidence="2 12">Protoheme IX farnesyltransferase, mitochondrial</fullName>
        <ecNumber evidence="12">2.5.1.-</ecNumber>
    </recommendedName>
    <alternativeName>
        <fullName evidence="10 12">Heme O synthase</fullName>
    </alternativeName>
</protein>
<keyword evidence="8 12" id="KW-0350">Heme biosynthesis</keyword>
<gene>
    <name evidence="14" type="ORF">O3M35_009938</name>
</gene>
<accession>A0AAW1CX45</accession>
<evidence type="ECO:0000256" key="10">
    <source>
        <dbReference type="ARBA" id="ARBA00030253"/>
    </source>
</evidence>
<evidence type="ECO:0000256" key="13">
    <source>
        <dbReference type="SAM" id="Phobius"/>
    </source>
</evidence>
<dbReference type="AlphaFoldDB" id="A0AAW1CX45"/>
<dbReference type="GO" id="GO:0008495">
    <property type="term" value="F:protoheme IX farnesyltransferase activity"/>
    <property type="evidence" value="ECO:0007669"/>
    <property type="project" value="UniProtKB-EC"/>
</dbReference>
<dbReference type="EMBL" id="JAPXFL010000007">
    <property type="protein sequence ID" value="KAK9503376.1"/>
    <property type="molecule type" value="Genomic_DNA"/>
</dbReference>
<dbReference type="PANTHER" id="PTHR43448">
    <property type="entry name" value="PROTOHEME IX FARNESYLTRANSFERASE, MITOCHONDRIAL"/>
    <property type="match status" value="1"/>
</dbReference>
<evidence type="ECO:0000256" key="5">
    <source>
        <dbReference type="ARBA" id="ARBA00022946"/>
    </source>
</evidence>
<evidence type="ECO:0000256" key="7">
    <source>
        <dbReference type="ARBA" id="ARBA00023128"/>
    </source>
</evidence>
<comment type="similarity">
    <text evidence="12">Belongs to the ubiA prenyltransferase family.</text>
</comment>
<name>A0AAW1CX45_9HEMI</name>
<feature type="transmembrane region" description="Helical" evidence="13">
    <location>
        <begin position="332"/>
        <end position="349"/>
    </location>
</feature>
<evidence type="ECO:0000256" key="9">
    <source>
        <dbReference type="ARBA" id="ARBA00023136"/>
    </source>
</evidence>
<comment type="function">
    <text evidence="12">Converts protoheme IX and farnesyl diphosphate to heme O.</text>
</comment>
<dbReference type="CDD" id="cd13957">
    <property type="entry name" value="PT_UbiA_Cox10"/>
    <property type="match status" value="1"/>
</dbReference>
<comment type="caution">
    <text evidence="14">The sequence shown here is derived from an EMBL/GenBank/DDBJ whole genome shotgun (WGS) entry which is preliminary data.</text>
</comment>
<evidence type="ECO:0000256" key="8">
    <source>
        <dbReference type="ARBA" id="ARBA00023133"/>
    </source>
</evidence>
<dbReference type="Gene3D" id="1.10.357.140">
    <property type="entry name" value="UbiA prenyltransferase"/>
    <property type="match status" value="1"/>
</dbReference>
<evidence type="ECO:0000313" key="14">
    <source>
        <dbReference type="EMBL" id="KAK9503376.1"/>
    </source>
</evidence>
<dbReference type="Proteomes" id="UP001461498">
    <property type="component" value="Unassembled WGS sequence"/>
</dbReference>
<comment type="catalytic activity">
    <reaction evidence="11">
        <text>heme b + (2E,6E)-farnesyl diphosphate + H2O = Fe(II)-heme o + diphosphate</text>
        <dbReference type="Rhea" id="RHEA:28070"/>
        <dbReference type="ChEBI" id="CHEBI:15377"/>
        <dbReference type="ChEBI" id="CHEBI:33019"/>
        <dbReference type="ChEBI" id="CHEBI:60344"/>
        <dbReference type="ChEBI" id="CHEBI:60530"/>
        <dbReference type="ChEBI" id="CHEBI:175763"/>
        <dbReference type="EC" id="2.5.1.141"/>
    </reaction>
</comment>
<feature type="transmembrane region" description="Helical" evidence="13">
    <location>
        <begin position="147"/>
        <end position="173"/>
    </location>
</feature>
<keyword evidence="7 12" id="KW-0496">Mitochondrion</keyword>
<evidence type="ECO:0000256" key="12">
    <source>
        <dbReference type="PIRNR" id="PIRNR001773"/>
    </source>
</evidence>
<proteinExistence type="inferred from homology"/>
<dbReference type="InterPro" id="IPR016315">
    <property type="entry name" value="Protohaem_IX_farnesylTrfase_mt"/>
</dbReference>
<dbReference type="GO" id="GO:0031966">
    <property type="term" value="C:mitochondrial membrane"/>
    <property type="evidence" value="ECO:0007669"/>
    <property type="project" value="UniProtKB-SubCell"/>
</dbReference>
<evidence type="ECO:0000256" key="2">
    <source>
        <dbReference type="ARBA" id="ARBA00016335"/>
    </source>
</evidence>
<dbReference type="HAMAP" id="MF_00154">
    <property type="entry name" value="CyoE_CtaB"/>
    <property type="match status" value="1"/>
</dbReference>
<keyword evidence="3 12" id="KW-0808">Transferase</keyword>
<dbReference type="InterPro" id="IPR000537">
    <property type="entry name" value="UbiA_prenyltransferase"/>
</dbReference>
<keyword evidence="4 13" id="KW-0812">Transmembrane</keyword>
<dbReference type="GO" id="GO:0006784">
    <property type="term" value="P:heme A biosynthetic process"/>
    <property type="evidence" value="ECO:0007669"/>
    <property type="project" value="TreeGrafter"/>
</dbReference>
<dbReference type="Pfam" id="PF01040">
    <property type="entry name" value="UbiA"/>
    <property type="match status" value="1"/>
</dbReference>
<evidence type="ECO:0000256" key="4">
    <source>
        <dbReference type="ARBA" id="ARBA00022692"/>
    </source>
</evidence>